<dbReference type="FunCoup" id="A0A5F9CUL4">
    <property type="interactions" value="6"/>
</dbReference>
<evidence type="ECO:0000256" key="2">
    <source>
        <dbReference type="ARBA" id="ARBA00022692"/>
    </source>
</evidence>
<evidence type="ECO:0000259" key="6">
    <source>
        <dbReference type="PROSITE" id="PS50801"/>
    </source>
</evidence>
<reference evidence="7" key="3">
    <citation type="submission" date="2025-09" db="UniProtKB">
        <authorList>
            <consortium name="Ensembl"/>
        </authorList>
    </citation>
    <scope>IDENTIFICATION</scope>
    <source>
        <strain evidence="7">Thorbecke</strain>
    </source>
</reference>
<dbReference type="GeneTree" id="ENSGT01150000286960"/>
<dbReference type="FunFam" id="3.30.750.24:FF:000027">
    <property type="entry name" value="Solute carrier family 26 member 10"/>
    <property type="match status" value="1"/>
</dbReference>
<dbReference type="NCBIfam" id="TIGR00815">
    <property type="entry name" value="sulP"/>
    <property type="match status" value="1"/>
</dbReference>
<keyword evidence="8" id="KW-1185">Reference proteome</keyword>
<dbReference type="PROSITE" id="PS50801">
    <property type="entry name" value="STAS"/>
    <property type="match status" value="1"/>
</dbReference>
<dbReference type="InterPro" id="IPR011547">
    <property type="entry name" value="SLC26A/SulP_dom"/>
</dbReference>
<keyword evidence="3 5" id="KW-1133">Transmembrane helix</keyword>
<dbReference type="Pfam" id="PF00916">
    <property type="entry name" value="Sulfate_transp"/>
    <property type="match status" value="1"/>
</dbReference>
<evidence type="ECO:0000313" key="7">
    <source>
        <dbReference type="Ensembl" id="ENSOCUP00000037430.1"/>
    </source>
</evidence>
<dbReference type="GO" id="GO:0055085">
    <property type="term" value="P:transmembrane transport"/>
    <property type="evidence" value="ECO:0007669"/>
    <property type="project" value="InterPro"/>
</dbReference>
<dbReference type="Pfam" id="PF01740">
    <property type="entry name" value="STAS"/>
    <property type="match status" value="1"/>
</dbReference>
<comment type="subcellular location">
    <subcellularLocation>
        <location evidence="1">Membrane</location>
        <topology evidence="1">Multi-pass membrane protein</topology>
    </subcellularLocation>
</comment>
<name>A0A5F9CUL4_RABIT</name>
<dbReference type="InterPro" id="IPR001902">
    <property type="entry name" value="SLC26A/SulP_fam"/>
</dbReference>
<dbReference type="PANTHER" id="PTHR11814">
    <property type="entry name" value="SULFATE TRANSPORTER"/>
    <property type="match status" value="1"/>
</dbReference>
<dbReference type="CDD" id="cd07042">
    <property type="entry name" value="STAS_SulP_like_sulfate_transporter"/>
    <property type="match status" value="1"/>
</dbReference>
<dbReference type="GO" id="GO:0016020">
    <property type="term" value="C:membrane"/>
    <property type="evidence" value="ECO:0007669"/>
    <property type="project" value="UniProtKB-SubCell"/>
</dbReference>
<dbReference type="SMR" id="A0A5F9CUL4"/>
<evidence type="ECO:0000256" key="5">
    <source>
        <dbReference type="SAM" id="Phobius"/>
    </source>
</evidence>
<sequence length="803" mass="86894">MSGPRGARTRPGLGETSDLKYPLGTRLREPLTEVRFQQLFGGAEQEPELPAESFLPRFWRLRARACSGRGAWRLLQARLPPLRWLPSYRWRAWLLGDAVAGVTVGVVHVPQGMAFALLTSVPPVFGLYTSFFPVLIYSLLGTGRHLSTGTFAVEREQLDDQRVGAASALAFGSGALMLAMFALQLGVLATFLSEPVVKALTSGAAMHVLVSQLPSLLGLSLPRQIGCFSLFKTLAAVLMALPRSSPAELIISALSLALLVPVKELNVRFRDRLPTPIPGEVVMVLLATVLCFTSSLDTRYNVQIVGLLPQGFPQPHFPNLAELPRTLANSLPIALVTFAVSASLASIYADKYCYTIDSNQELLAHGVSNLISSLFSCFPNSATLATTSLHVDAGGNTQLAGLFSCTVVLSVLLWLGPFFYYLPKAVLACINISSMRQMFFQMHELPQLWRISRVDFAVWMVTWVAVVTLSVELGLAVGVVFSMMTVVCRTQRVQCLALGHAAGTELYRPLRDSHELLQVPGLCILSCPMPLYFGTRGQFRRSLECHLGLAEKGQDTPKPEGPPDTVAEPVRVVILDFSGVTFADAAGAREVAQLARRCQDAGIHLLLAQCNASVLGTLTRAGLLDTVTPEQLFVSVQDAAAHALERLEEVYNAIGDHAAREADELVVEAAPLAEAVPEAWGAGLHAQQLPDSGSPPIWPSPPSCARPLPPSLAPTFPYQVQRRPLQHVHEPLQTRPSCEDEVVVHPQHVLGGYLGHCQVPACEPALGGERVQRGVCRDRTSPSATSHLSTAPPQVECFRMAPS</sequence>
<dbReference type="InterPro" id="IPR002645">
    <property type="entry name" value="STAS_dom"/>
</dbReference>
<reference evidence="7 8" key="1">
    <citation type="journal article" date="2011" name="Nature">
        <title>A high-resolution map of human evolutionary constraint using 29 mammals.</title>
        <authorList>
            <person name="Lindblad-Toh K."/>
            <person name="Garber M."/>
            <person name="Zuk O."/>
            <person name="Lin M.F."/>
            <person name="Parker B.J."/>
            <person name="Washietl S."/>
            <person name="Kheradpour P."/>
            <person name="Ernst J."/>
            <person name="Jordan G."/>
            <person name="Mauceli E."/>
            <person name="Ward L.D."/>
            <person name="Lowe C.B."/>
            <person name="Holloway A.K."/>
            <person name="Clamp M."/>
            <person name="Gnerre S."/>
            <person name="Alfoldi J."/>
            <person name="Beal K."/>
            <person name="Chang J."/>
            <person name="Clawson H."/>
            <person name="Cuff J."/>
            <person name="Di Palma F."/>
            <person name="Fitzgerald S."/>
            <person name="Flicek P."/>
            <person name="Guttman M."/>
            <person name="Hubisz M.J."/>
            <person name="Jaffe D.B."/>
            <person name="Jungreis I."/>
            <person name="Kent W.J."/>
            <person name="Kostka D."/>
            <person name="Lara M."/>
            <person name="Martins A.L."/>
            <person name="Massingham T."/>
            <person name="Moltke I."/>
            <person name="Raney B.J."/>
            <person name="Rasmussen M.D."/>
            <person name="Robinson J."/>
            <person name="Stark A."/>
            <person name="Vilella A.J."/>
            <person name="Wen J."/>
            <person name="Xie X."/>
            <person name="Zody M.C."/>
            <person name="Baldwin J."/>
            <person name="Bloom T."/>
            <person name="Chin C.W."/>
            <person name="Heiman D."/>
            <person name="Nicol R."/>
            <person name="Nusbaum C."/>
            <person name="Young S."/>
            <person name="Wilkinson J."/>
            <person name="Worley K.C."/>
            <person name="Kovar C.L."/>
            <person name="Muzny D.M."/>
            <person name="Gibbs R.A."/>
            <person name="Cree A."/>
            <person name="Dihn H.H."/>
            <person name="Fowler G."/>
            <person name="Jhangiani S."/>
            <person name="Joshi V."/>
            <person name="Lee S."/>
            <person name="Lewis L.R."/>
            <person name="Nazareth L.V."/>
            <person name="Okwuonu G."/>
            <person name="Santibanez J."/>
            <person name="Warren W.C."/>
            <person name="Mardis E.R."/>
            <person name="Weinstock G.M."/>
            <person name="Wilson R.K."/>
            <person name="Delehaunty K."/>
            <person name="Dooling D."/>
            <person name="Fronik C."/>
            <person name="Fulton L."/>
            <person name="Fulton B."/>
            <person name="Graves T."/>
            <person name="Minx P."/>
            <person name="Sodergren E."/>
            <person name="Birney E."/>
            <person name="Margulies E.H."/>
            <person name="Herrero J."/>
            <person name="Green E.D."/>
            <person name="Haussler D."/>
            <person name="Siepel A."/>
            <person name="Goldman N."/>
            <person name="Pollard K.S."/>
            <person name="Pedersen J.S."/>
            <person name="Lander E.S."/>
            <person name="Kellis M."/>
        </authorList>
    </citation>
    <scope>NUCLEOTIDE SEQUENCE [LARGE SCALE GENOMIC DNA]</scope>
    <source>
        <strain evidence="8">Thorbecke</strain>
    </source>
</reference>
<feature type="transmembrane region" description="Helical" evidence="5">
    <location>
        <begin position="331"/>
        <end position="350"/>
    </location>
</feature>
<feature type="transmembrane region" description="Helical" evidence="5">
    <location>
        <begin position="362"/>
        <end position="381"/>
    </location>
</feature>
<reference evidence="7" key="2">
    <citation type="submission" date="2025-08" db="UniProtKB">
        <authorList>
            <consortium name="Ensembl"/>
        </authorList>
    </citation>
    <scope>IDENTIFICATION</scope>
    <source>
        <strain evidence="7">Thorbecke</strain>
    </source>
</reference>
<organism evidence="7 8">
    <name type="scientific">Oryctolagus cuniculus</name>
    <name type="common">Rabbit</name>
    <dbReference type="NCBI Taxonomy" id="9986"/>
    <lineage>
        <taxon>Eukaryota</taxon>
        <taxon>Metazoa</taxon>
        <taxon>Chordata</taxon>
        <taxon>Craniata</taxon>
        <taxon>Vertebrata</taxon>
        <taxon>Euteleostomi</taxon>
        <taxon>Mammalia</taxon>
        <taxon>Eutheria</taxon>
        <taxon>Euarchontoglires</taxon>
        <taxon>Glires</taxon>
        <taxon>Lagomorpha</taxon>
        <taxon>Leporidae</taxon>
        <taxon>Oryctolagus</taxon>
    </lineage>
</organism>
<evidence type="ECO:0000313" key="8">
    <source>
        <dbReference type="Proteomes" id="UP000001811"/>
    </source>
</evidence>
<dbReference type="Ensembl" id="ENSOCUT00000036599.1">
    <property type="protein sequence ID" value="ENSOCUP00000037430.1"/>
    <property type="gene ID" value="ENSOCUG00000014113.3"/>
</dbReference>
<dbReference type="InterPro" id="IPR036513">
    <property type="entry name" value="STAS_dom_sf"/>
</dbReference>
<feature type="transmembrane region" description="Helical" evidence="5">
    <location>
        <begin position="401"/>
        <end position="422"/>
    </location>
</feature>
<dbReference type="InParanoid" id="A0A5F9CUL4"/>
<dbReference type="Proteomes" id="UP000001811">
    <property type="component" value="Unplaced"/>
</dbReference>
<feature type="domain" description="STAS" evidence="6">
    <location>
        <begin position="512"/>
        <end position="643"/>
    </location>
</feature>
<accession>A0A5F9CUL4</accession>
<dbReference type="SUPFAM" id="SSF52091">
    <property type="entry name" value="SpoIIaa-like"/>
    <property type="match status" value="1"/>
</dbReference>
<feature type="transmembrane region" description="Helical" evidence="5">
    <location>
        <begin position="92"/>
        <end position="118"/>
    </location>
</feature>
<proteinExistence type="predicted"/>
<evidence type="ECO:0000256" key="1">
    <source>
        <dbReference type="ARBA" id="ARBA00004141"/>
    </source>
</evidence>
<evidence type="ECO:0000256" key="4">
    <source>
        <dbReference type="ARBA" id="ARBA00023136"/>
    </source>
</evidence>
<keyword evidence="4 5" id="KW-0472">Membrane</keyword>
<dbReference type="STRING" id="9986.ENSOCUP00000037430"/>
<evidence type="ECO:0000256" key="3">
    <source>
        <dbReference type="ARBA" id="ARBA00022989"/>
    </source>
</evidence>
<dbReference type="Gene3D" id="3.30.750.24">
    <property type="entry name" value="STAS domain"/>
    <property type="match status" value="1"/>
</dbReference>
<dbReference type="Bgee" id="ENSOCUG00000014113">
    <property type="expression patterns" value="Expressed in left lung and 18 other cell types or tissues"/>
</dbReference>
<dbReference type="AlphaFoldDB" id="A0A5F9CUL4"/>
<keyword evidence="2 5" id="KW-0812">Transmembrane</keyword>
<gene>
    <name evidence="7" type="primary">ARHGEF25</name>
</gene>
<dbReference type="PaxDb" id="9986-ENSOCUP00000022447"/>
<feature type="transmembrane region" description="Helical" evidence="5">
    <location>
        <begin position="163"/>
        <end position="187"/>
    </location>
</feature>
<feature type="transmembrane region" description="Helical" evidence="5">
    <location>
        <begin position="456"/>
        <end position="484"/>
    </location>
</feature>
<feature type="transmembrane region" description="Helical" evidence="5">
    <location>
        <begin position="124"/>
        <end position="142"/>
    </location>
</feature>
<protein>
    <submittedName>
        <fullName evidence="7">Solute carrier family 26 member 10</fullName>
    </submittedName>
</protein>